<dbReference type="EMBL" id="MHLZ01000040">
    <property type="protein sequence ID" value="OGZ19234.1"/>
    <property type="molecule type" value="Genomic_DNA"/>
</dbReference>
<keyword evidence="1" id="KW-0175">Coiled coil</keyword>
<accession>A0A1G2E047</accession>
<proteinExistence type="predicted"/>
<dbReference type="InterPro" id="IPR001322">
    <property type="entry name" value="Lamin_tail_dom"/>
</dbReference>
<gene>
    <name evidence="4" type="ORF">A2626_01360</name>
</gene>
<protein>
    <recommendedName>
        <fullName evidence="3">LTD domain-containing protein</fullName>
    </recommendedName>
</protein>
<feature type="domain" description="LTD" evidence="3">
    <location>
        <begin position="797"/>
        <end position="933"/>
    </location>
</feature>
<dbReference type="Proteomes" id="UP000177360">
    <property type="component" value="Unassembled WGS sequence"/>
</dbReference>
<organism evidence="4 5">
    <name type="scientific">Candidatus Nealsonbacteria bacterium RIFCSPHIGHO2_01_FULL_38_55</name>
    <dbReference type="NCBI Taxonomy" id="1801664"/>
    <lineage>
        <taxon>Bacteria</taxon>
        <taxon>Candidatus Nealsoniibacteriota</taxon>
    </lineage>
</organism>
<name>A0A1G2E047_9BACT</name>
<dbReference type="InterPro" id="IPR015943">
    <property type="entry name" value="WD40/YVTN_repeat-like_dom_sf"/>
</dbReference>
<feature type="domain" description="LTD" evidence="3">
    <location>
        <begin position="498"/>
        <end position="619"/>
    </location>
</feature>
<dbReference type="PANTHER" id="PTHR34512:SF30">
    <property type="entry name" value="OUTER MEMBRANE PROTEIN ASSEMBLY FACTOR BAMB"/>
    <property type="match status" value="1"/>
</dbReference>
<evidence type="ECO:0000259" key="3">
    <source>
        <dbReference type="PROSITE" id="PS51841"/>
    </source>
</evidence>
<dbReference type="SUPFAM" id="SSF74853">
    <property type="entry name" value="Lamin A/C globular tail domain"/>
    <property type="match status" value="2"/>
</dbReference>
<evidence type="ECO:0000256" key="2">
    <source>
        <dbReference type="SAM" id="MobiDB-lite"/>
    </source>
</evidence>
<dbReference type="InterPro" id="IPR036415">
    <property type="entry name" value="Lamin_tail_dom_sf"/>
</dbReference>
<sequence length="1417" mass="155177">MRGIAKRHFLFIFCLLFVAGFLVLPELAMGASESMDPLEAVKFEDKLKLKELDETVLIKSLVQKFNEKWQNADNLEEEATLALLQMGARKTFADYLFFSMPPAVGKIMFNVVYKIACLIITQDPSIIIEEIEKMTVSQAKDYVADWLFQNEIRVSSGNIKGLYRSYTNRKLLRNFIFPYIIAYRPVDNLTGKVAMEIYSSKTIDSPFPMVGLQWEGGISEISPFIVRINGEAKKVWVGAGFYYEWTRGPRIDVLFDEPVPDFTVKETGFIEGQINNFEEWVKETGMALDKIIAKLFDYFGKTGEKAGSAVGNVGSIFSKLNPLIANVSSESPIFSDSEANSLDINLASLLSELSNGNKGSGGSGGSGDGTGIEGAVNKTNNLFEELEDAAQTAGQISAGDMREMLDDISEEIDVLTQEVAELAGELHGGPILLNQNGVGQVMVFSGNNGESEKGERGEAGEKGEIEKNGDGGDESVEQTGQGQILLASMQAASLSIGRGTSEIIVSYPKILISEVQIAGVERPKDEFVELFNPNSEEQDLTGWYLQKKTKSAENFSSFASNNLFSGKKIAGKGYFLIAREDSSFVYMADVLINGALAENNLLVLKNPNREIVDKVGWGEANDFETAPAGNTGAGQSLGREWSEADANYFDTDNNLNDFNVQNPTPKNRNSSQSIESQIPEPEISPIEKPEKDMIPPEVVFSLAETQNNFVFKVGWQITDRALETTTPSGMDGFSLRWKEGKKEEDGEWNEEYYQKVSGAPTNYSGGKEFTGKNNYIYYFQINAKDAADNESGWLPETPISTEIKLPEKVLINEIQIDSVEGNGGADDDWVELYNPGDSDIGLAGWSIQEHSADEPCSTGKSFYKKHFFEEAIIPSKGFFLIVDTEARDGLKNIANMEIAWSLTLGNTIYLVKNQEKIADGEDIDIIDKVGFGVACFAETNPALNPPSAKSIERKELGLDTNDNSADFQINESPSPINSKGETILAPVVLEPASPSQGGPVWQTFQGNNQRTGRASAVGIKSGTLREIADLGLFNQSRMMTVSQPLIRSDGVVLYGAGEVGEGGVGGWGKIYAFNHNGISKWESADLGSPIISLSMSADTNAIYFSSFSAGLIALDTESGAEKWRYYSDDIGMISGVAQDEAGNIYFTNYSSVDKFYSLKPDGTERWVKEGGPRGGSPFAGPAIGKDGFVYIIWQGSDSENGLLRRYSSDGELKWEERSDYSASGPTIGDDGNVYIVSGISGAFGTRRILYIFNSGDGSLMGQNYFDWGQMFNPVNFRDGFFAIADSWSVFGVEAGGIYYYYPRSDLKVFDSRGNIVWQTAIEENVSINSQPISDSEGNIFLVKTIYKQQQNGPGMVPDFYRIDILSPDDGHSVGSVSVSEGAFIGSLSISKDGYVYFALNFSDEGPMARLKLYSLEP</sequence>
<evidence type="ECO:0000256" key="1">
    <source>
        <dbReference type="SAM" id="Coils"/>
    </source>
</evidence>
<dbReference type="PANTHER" id="PTHR34512">
    <property type="entry name" value="CELL SURFACE PROTEIN"/>
    <property type="match status" value="1"/>
</dbReference>
<comment type="caution">
    <text evidence="4">The sequence shown here is derived from an EMBL/GenBank/DDBJ whole genome shotgun (WGS) entry which is preliminary data.</text>
</comment>
<reference evidence="4 5" key="1">
    <citation type="journal article" date="2016" name="Nat. Commun.">
        <title>Thousands of microbial genomes shed light on interconnected biogeochemical processes in an aquifer system.</title>
        <authorList>
            <person name="Anantharaman K."/>
            <person name="Brown C.T."/>
            <person name="Hug L.A."/>
            <person name="Sharon I."/>
            <person name="Castelle C.J."/>
            <person name="Probst A.J."/>
            <person name="Thomas B.C."/>
            <person name="Singh A."/>
            <person name="Wilkins M.J."/>
            <person name="Karaoz U."/>
            <person name="Brodie E.L."/>
            <person name="Williams K.H."/>
            <person name="Hubbard S.S."/>
            <person name="Banfield J.F."/>
        </authorList>
    </citation>
    <scope>NUCLEOTIDE SEQUENCE [LARGE SCALE GENOMIC DNA]</scope>
</reference>
<feature type="coiled-coil region" evidence="1">
    <location>
        <begin position="398"/>
        <end position="425"/>
    </location>
</feature>
<evidence type="ECO:0000313" key="4">
    <source>
        <dbReference type="EMBL" id="OGZ19234.1"/>
    </source>
</evidence>
<dbReference type="Gene3D" id="2.130.10.10">
    <property type="entry name" value="YVTN repeat-like/Quinoprotein amine dehydrogenase"/>
    <property type="match status" value="1"/>
</dbReference>
<feature type="compositionally biased region" description="Polar residues" evidence="2">
    <location>
        <begin position="652"/>
        <end position="669"/>
    </location>
</feature>
<feature type="compositionally biased region" description="Low complexity" evidence="2">
    <location>
        <begin position="670"/>
        <end position="684"/>
    </location>
</feature>
<dbReference type="InterPro" id="IPR018391">
    <property type="entry name" value="PQQ_b-propeller_rpt"/>
</dbReference>
<dbReference type="Pfam" id="PF00932">
    <property type="entry name" value="LTD"/>
    <property type="match status" value="2"/>
</dbReference>
<feature type="region of interest" description="Disordered" evidence="2">
    <location>
        <begin position="447"/>
        <end position="477"/>
    </location>
</feature>
<dbReference type="SMART" id="SM00564">
    <property type="entry name" value="PQQ"/>
    <property type="match status" value="4"/>
</dbReference>
<dbReference type="InterPro" id="IPR011047">
    <property type="entry name" value="Quinoprotein_ADH-like_sf"/>
</dbReference>
<feature type="region of interest" description="Disordered" evidence="2">
    <location>
        <begin position="652"/>
        <end position="691"/>
    </location>
</feature>
<dbReference type="PROSITE" id="PS51841">
    <property type="entry name" value="LTD"/>
    <property type="match status" value="2"/>
</dbReference>
<feature type="compositionally biased region" description="Basic and acidic residues" evidence="2">
    <location>
        <begin position="450"/>
        <end position="470"/>
    </location>
</feature>
<evidence type="ECO:0000313" key="5">
    <source>
        <dbReference type="Proteomes" id="UP000177360"/>
    </source>
</evidence>
<dbReference type="SUPFAM" id="SSF50998">
    <property type="entry name" value="Quinoprotein alcohol dehydrogenase-like"/>
    <property type="match status" value="1"/>
</dbReference>
<dbReference type="Gene3D" id="2.60.40.1260">
    <property type="entry name" value="Lamin Tail domain"/>
    <property type="match status" value="1"/>
</dbReference>